<name>A0A9P8CCH4_9HELO</name>
<comment type="caution">
    <text evidence="1">The sequence shown here is derived from an EMBL/GenBank/DDBJ whole genome shotgun (WGS) entry which is preliminary data.</text>
</comment>
<gene>
    <name evidence="1" type="ORF">BJ878DRAFT_216347</name>
</gene>
<dbReference type="AlphaFoldDB" id="A0A9P8CCH4"/>
<protein>
    <submittedName>
        <fullName evidence="1">Uncharacterized protein</fullName>
    </submittedName>
</protein>
<proteinExistence type="predicted"/>
<evidence type="ECO:0000313" key="2">
    <source>
        <dbReference type="Proteomes" id="UP000887226"/>
    </source>
</evidence>
<evidence type="ECO:0000313" key="1">
    <source>
        <dbReference type="EMBL" id="KAG9241662.1"/>
    </source>
</evidence>
<organism evidence="1 2">
    <name type="scientific">Calycina marina</name>
    <dbReference type="NCBI Taxonomy" id="1763456"/>
    <lineage>
        <taxon>Eukaryota</taxon>
        <taxon>Fungi</taxon>
        <taxon>Dikarya</taxon>
        <taxon>Ascomycota</taxon>
        <taxon>Pezizomycotina</taxon>
        <taxon>Leotiomycetes</taxon>
        <taxon>Helotiales</taxon>
        <taxon>Pezizellaceae</taxon>
        <taxon>Calycina</taxon>
    </lineage>
</organism>
<keyword evidence="2" id="KW-1185">Reference proteome</keyword>
<dbReference type="EMBL" id="MU254174">
    <property type="protein sequence ID" value="KAG9241662.1"/>
    <property type="molecule type" value="Genomic_DNA"/>
</dbReference>
<dbReference type="Proteomes" id="UP000887226">
    <property type="component" value="Unassembled WGS sequence"/>
</dbReference>
<reference evidence="1" key="1">
    <citation type="journal article" date="2021" name="IMA Fungus">
        <title>Genomic characterization of three marine fungi, including Emericellopsis atlantica sp. nov. with signatures of a generalist lifestyle and marine biomass degradation.</title>
        <authorList>
            <person name="Hagestad O.C."/>
            <person name="Hou L."/>
            <person name="Andersen J.H."/>
            <person name="Hansen E.H."/>
            <person name="Altermark B."/>
            <person name="Li C."/>
            <person name="Kuhnert E."/>
            <person name="Cox R.J."/>
            <person name="Crous P.W."/>
            <person name="Spatafora J.W."/>
            <person name="Lail K."/>
            <person name="Amirebrahimi M."/>
            <person name="Lipzen A."/>
            <person name="Pangilinan J."/>
            <person name="Andreopoulos W."/>
            <person name="Hayes R.D."/>
            <person name="Ng V."/>
            <person name="Grigoriev I.V."/>
            <person name="Jackson S.A."/>
            <person name="Sutton T.D.S."/>
            <person name="Dobson A.D.W."/>
            <person name="Rama T."/>
        </authorList>
    </citation>
    <scope>NUCLEOTIDE SEQUENCE</scope>
    <source>
        <strain evidence="1">TRa3180A</strain>
    </source>
</reference>
<accession>A0A9P8CCH4</accession>
<sequence>MMHIFTEVYRKSIVNGWAWVWGALASPYIAVSSLRQSSNKTAEQWPTKSTKINAAYSIQFHRTPLLNSGAGPPRKELPTIPTVHKWTEPSVGQFFASTIDPDAEHNIKSTTSATEVVPTTDMGAQASYNTISVSLPDDNPVSDTWSLASKGLQDVFLILYKLHEEIRLQIKQYMLVPLKSYPATLPISKESHEEAFRFYASIASNHTFTDKYGNIYRQKV</sequence>